<accession>A7N4M5</accession>
<dbReference type="EMBL" id="CP000790">
    <property type="protein sequence ID" value="ABU73784.1"/>
    <property type="molecule type" value="Genomic_DNA"/>
</dbReference>
<dbReference type="KEGG" id="vha:VIBHAR_05891"/>
<sequence>MAHNKLKIWKKVIFTDSSISCKCKYNAKLKFTSDCLLLLRQ</sequence>
<evidence type="ECO:0000313" key="2">
    <source>
        <dbReference type="Proteomes" id="UP000008152"/>
    </source>
</evidence>
<dbReference type="Proteomes" id="UP000008152">
    <property type="component" value="Chromosome II"/>
</dbReference>
<organism evidence="1 2">
    <name type="scientific">Vibrio campbellii (strain ATCC BAA-1116)</name>
    <dbReference type="NCBI Taxonomy" id="2902295"/>
    <lineage>
        <taxon>Bacteria</taxon>
        <taxon>Pseudomonadati</taxon>
        <taxon>Pseudomonadota</taxon>
        <taxon>Gammaproteobacteria</taxon>
        <taxon>Vibrionales</taxon>
        <taxon>Vibrionaceae</taxon>
        <taxon>Vibrio</taxon>
    </lineage>
</organism>
<protein>
    <submittedName>
        <fullName evidence="1">Uncharacterized protein</fullName>
    </submittedName>
</protein>
<reference evidence="1 2" key="1">
    <citation type="submission" date="2007-08" db="EMBL/GenBank/DDBJ databases">
        <authorList>
            <consortium name="The Vibrio harveyi Genome Sequencing Project"/>
            <person name="Bassler B."/>
            <person name="Clifton S.W."/>
            <person name="Fulton L."/>
            <person name="Delehaunty K."/>
            <person name="Fronick C."/>
            <person name="Harrison M."/>
            <person name="Markivic C."/>
            <person name="Fulton R."/>
            <person name="Tin-Wollam A.-M."/>
            <person name="Shah N."/>
            <person name="Pepin K."/>
            <person name="Nash W."/>
            <person name="Thiruvilangam P."/>
            <person name="Bhonagiri V."/>
            <person name="Waters C."/>
            <person name="Tu K.C."/>
            <person name="Irgon J."/>
            <person name="Wilson R.K."/>
        </authorList>
    </citation>
    <scope>NUCLEOTIDE SEQUENCE [LARGE SCALE GENOMIC DNA]</scope>
    <source>
        <strain evidence="2">ATCC BAA-1116 / BB120</strain>
    </source>
</reference>
<proteinExistence type="predicted"/>
<evidence type="ECO:0000313" key="1">
    <source>
        <dbReference type="EMBL" id="ABU73784.1"/>
    </source>
</evidence>
<gene>
    <name evidence="1" type="ordered locus">VIBHAR_05891</name>
</gene>
<dbReference type="AlphaFoldDB" id="A7N4M5"/>
<name>A7N4M5_VIBC1</name>